<reference evidence="2" key="1">
    <citation type="journal article" date="2019" name="Int. J. Syst. Evol. Microbiol.">
        <title>The Global Catalogue of Microorganisms (GCM) 10K type strain sequencing project: providing services to taxonomists for standard genome sequencing and annotation.</title>
        <authorList>
            <consortium name="The Broad Institute Genomics Platform"/>
            <consortium name="The Broad Institute Genome Sequencing Center for Infectious Disease"/>
            <person name="Wu L."/>
            <person name="Ma J."/>
        </authorList>
    </citation>
    <scope>NUCLEOTIDE SEQUENCE [LARGE SCALE GENOMIC DNA]</scope>
    <source>
        <strain evidence="2">CCUG 61484</strain>
    </source>
</reference>
<dbReference type="RefSeq" id="WP_377113247.1">
    <property type="nucleotide sequence ID" value="NZ_JBHTHZ010000003.1"/>
</dbReference>
<sequence length="52" mass="6303">MTRYNCKTAKELSIVDYLEQCSIHPQRIKDHNYWYLSPLREKRPLHSKLVLS</sequence>
<dbReference type="Proteomes" id="UP001597010">
    <property type="component" value="Unassembled WGS sequence"/>
</dbReference>
<evidence type="ECO:0000313" key="1">
    <source>
        <dbReference type="EMBL" id="MFD0793455.1"/>
    </source>
</evidence>
<organism evidence="1 2">
    <name type="scientific">Mucilaginibacter litoreus</name>
    <dbReference type="NCBI Taxonomy" id="1048221"/>
    <lineage>
        <taxon>Bacteria</taxon>
        <taxon>Pseudomonadati</taxon>
        <taxon>Bacteroidota</taxon>
        <taxon>Sphingobacteriia</taxon>
        <taxon>Sphingobacteriales</taxon>
        <taxon>Sphingobacteriaceae</taxon>
        <taxon>Mucilaginibacter</taxon>
    </lineage>
</organism>
<keyword evidence="2" id="KW-1185">Reference proteome</keyword>
<name>A0ABW3ARK4_9SPHI</name>
<protein>
    <submittedName>
        <fullName evidence="1">Uncharacterized protein</fullName>
    </submittedName>
</protein>
<evidence type="ECO:0000313" key="2">
    <source>
        <dbReference type="Proteomes" id="UP001597010"/>
    </source>
</evidence>
<proteinExistence type="predicted"/>
<gene>
    <name evidence="1" type="ORF">ACFQZX_07480</name>
</gene>
<comment type="caution">
    <text evidence="1">The sequence shown here is derived from an EMBL/GenBank/DDBJ whole genome shotgun (WGS) entry which is preliminary data.</text>
</comment>
<dbReference type="EMBL" id="JBHTHZ010000003">
    <property type="protein sequence ID" value="MFD0793455.1"/>
    <property type="molecule type" value="Genomic_DNA"/>
</dbReference>
<accession>A0ABW3ARK4</accession>